<accession>A0A150WJS1</accession>
<organism evidence="3 4">
    <name type="scientific">Bdellovibrio bacteriovorus</name>
    <dbReference type="NCBI Taxonomy" id="959"/>
    <lineage>
        <taxon>Bacteria</taxon>
        <taxon>Pseudomonadati</taxon>
        <taxon>Bdellovibrionota</taxon>
        <taxon>Bdellovibrionia</taxon>
        <taxon>Bdellovibrionales</taxon>
        <taxon>Pseudobdellovibrionaceae</taxon>
        <taxon>Bdellovibrio</taxon>
    </lineage>
</organism>
<proteinExistence type="predicted"/>
<feature type="region of interest" description="Disordered" evidence="1">
    <location>
        <begin position="23"/>
        <end position="45"/>
    </location>
</feature>
<sequence length="326" mass="35705">MKQQVLLSLILAGSLVTTAAHAQEENQNANTSTVKVSDVQKSEEKVGGDLDEEITNAKMRAESGSKSLWSVSADLVYNGGSLEDPMGKVRPNYAGVASKDSSTVFAADVAVAYRLSKRDSVRLGTGVSILTPLHNSIEETTNQNSARKAYVSNPYASWSRSFRAMGLQQNVSASGSWETRPAYTEANYVASTSFGWTILGEIPNTNWQPGIAVTLDYGFFGDGPNSDDTLSNVEGGRTDYTLGVYPFVEYAFNDTYSFRTVFRPATFDHYRDDAADSFYHNMWTQSVGLGIAVARDFYLYPNFQFAPEYMKADTTNVGVNATINVF</sequence>
<dbReference type="EMBL" id="LUKE01000003">
    <property type="protein sequence ID" value="KYG63934.1"/>
    <property type="molecule type" value="Genomic_DNA"/>
</dbReference>
<evidence type="ECO:0000256" key="2">
    <source>
        <dbReference type="SAM" id="SignalP"/>
    </source>
</evidence>
<evidence type="ECO:0000313" key="3">
    <source>
        <dbReference type="EMBL" id="KYG63934.1"/>
    </source>
</evidence>
<keyword evidence="4" id="KW-1185">Reference proteome</keyword>
<protein>
    <submittedName>
        <fullName evidence="3">Uncharacterized protein</fullName>
    </submittedName>
</protein>
<dbReference type="AlphaFoldDB" id="A0A150WJS1"/>
<dbReference type="Proteomes" id="UP000075320">
    <property type="component" value="Unassembled WGS sequence"/>
</dbReference>
<comment type="caution">
    <text evidence="3">The sequence shown here is derived from an EMBL/GenBank/DDBJ whole genome shotgun (WGS) entry which is preliminary data.</text>
</comment>
<keyword evidence="2" id="KW-0732">Signal</keyword>
<feature type="chain" id="PRO_5007573203" evidence="2">
    <location>
        <begin position="23"/>
        <end position="326"/>
    </location>
</feature>
<gene>
    <name evidence="3" type="ORF">AZI86_14070</name>
</gene>
<evidence type="ECO:0000256" key="1">
    <source>
        <dbReference type="SAM" id="MobiDB-lite"/>
    </source>
</evidence>
<evidence type="ECO:0000313" key="4">
    <source>
        <dbReference type="Proteomes" id="UP000075320"/>
    </source>
</evidence>
<dbReference type="RefSeq" id="WP_061835831.1">
    <property type="nucleotide sequence ID" value="NZ_LUKE01000003.1"/>
</dbReference>
<reference evidence="3 4" key="1">
    <citation type="submission" date="2016-03" db="EMBL/GenBank/DDBJ databases">
        <authorList>
            <person name="Ploux O."/>
        </authorList>
    </citation>
    <scope>NUCLEOTIDE SEQUENCE [LARGE SCALE GENOMIC DNA]</scope>
    <source>
        <strain evidence="3 4">R0</strain>
    </source>
</reference>
<name>A0A150WJS1_BDEBC</name>
<feature type="signal peptide" evidence="2">
    <location>
        <begin position="1"/>
        <end position="22"/>
    </location>
</feature>
<dbReference type="OrthoDB" id="5291557at2"/>